<evidence type="ECO:0000313" key="2">
    <source>
        <dbReference type="Proteomes" id="UP000202511"/>
    </source>
</evidence>
<organism evidence="1 2">
    <name type="scientific">Pandoravirus inopinatum</name>
    <dbReference type="NCBI Taxonomy" id="1605721"/>
    <lineage>
        <taxon>Viruses</taxon>
        <taxon>Pandoravirus</taxon>
    </lineage>
</organism>
<reference evidence="1 2" key="1">
    <citation type="journal article" date="2015" name="Parasitol. Res.">
        <title>Viruses in close associations with free-living amoebae.</title>
        <authorList>
            <person name="Scheid P."/>
        </authorList>
    </citation>
    <scope>NUCLEOTIDE SEQUENCE [LARGE SCALE GENOMIC DNA]</scope>
    <source>
        <strain evidence="1">KlaHel</strain>
    </source>
</reference>
<dbReference type="KEGG" id="vg:23462109"/>
<evidence type="ECO:0000313" key="1">
    <source>
        <dbReference type="EMBL" id="AJF97192.1"/>
    </source>
</evidence>
<dbReference type="Gene3D" id="3.30.710.10">
    <property type="entry name" value="Potassium Channel Kv1.1, Chain A"/>
    <property type="match status" value="1"/>
</dbReference>
<dbReference type="RefSeq" id="YP_009119427.1">
    <property type="nucleotide sequence ID" value="NC_026440.1"/>
</dbReference>
<protein>
    <submittedName>
        <fullName evidence="1">Uncharacterized protein</fullName>
    </submittedName>
</protein>
<dbReference type="InterPro" id="IPR011333">
    <property type="entry name" value="SKP1/BTB/POZ_sf"/>
</dbReference>
<dbReference type="EMBL" id="KP136319">
    <property type="protein sequence ID" value="AJF97192.1"/>
    <property type="molecule type" value="Genomic_DNA"/>
</dbReference>
<name>A0A0B5JC89_9VIRU</name>
<dbReference type="GeneID" id="23462109"/>
<dbReference type="SUPFAM" id="SSF54695">
    <property type="entry name" value="POZ domain"/>
    <property type="match status" value="1"/>
</dbReference>
<accession>A0A0B5JC89</accession>
<dbReference type="Proteomes" id="UP000202511">
    <property type="component" value="Segment"/>
</dbReference>
<proteinExistence type="predicted"/>
<sequence>MTAIDQDKDVDCTESTNADEPRVFVPCIAQADGSYFVDVNGVWLSIILDYLAHGVVTAPEFGPTVVMGVQAAADYLGLYGLSSECAVRLARAQAAEESIDEVLRKLTARVARVEANATAQETQHSTFWQAALRPRSNLVPILGERLFS</sequence>